<dbReference type="SUPFAM" id="SSF101790">
    <property type="entry name" value="Aminomethyltransferase beta-barrel domain"/>
    <property type="match status" value="1"/>
</dbReference>
<evidence type="ECO:0000256" key="2">
    <source>
        <dbReference type="ARBA" id="ARBA00022946"/>
    </source>
</evidence>
<dbReference type="InterPro" id="IPR029043">
    <property type="entry name" value="GcvT/YgfZ_C"/>
</dbReference>
<comment type="subcellular location">
    <subcellularLocation>
        <location evidence="1">Mitochondrion</location>
    </subcellularLocation>
</comment>
<dbReference type="SUPFAM" id="SSF103025">
    <property type="entry name" value="Folate-binding domain"/>
    <property type="match status" value="1"/>
</dbReference>
<keyword evidence="3" id="KW-0496">Mitochondrion</keyword>
<dbReference type="GO" id="GO:0016226">
    <property type="term" value="P:iron-sulfur cluster assembly"/>
    <property type="evidence" value="ECO:0007669"/>
    <property type="project" value="TreeGrafter"/>
</dbReference>
<dbReference type="AlphaFoldDB" id="A0A6J7K0G4"/>
<dbReference type="InterPro" id="IPR017703">
    <property type="entry name" value="YgfZ/GCV_T_CS"/>
</dbReference>
<dbReference type="PIRSF" id="PIRSF006487">
    <property type="entry name" value="GcvT"/>
    <property type="match status" value="1"/>
</dbReference>
<dbReference type="EMBL" id="CAFBNO010000006">
    <property type="protein sequence ID" value="CAB4949005.1"/>
    <property type="molecule type" value="Genomic_DNA"/>
</dbReference>
<dbReference type="PANTHER" id="PTHR22602:SF0">
    <property type="entry name" value="TRANSFERASE CAF17, MITOCHONDRIAL-RELATED"/>
    <property type="match status" value="1"/>
</dbReference>
<dbReference type="Gene3D" id="3.30.1360.120">
    <property type="entry name" value="Probable tRNA modification gtpase trme, domain 1"/>
    <property type="match status" value="2"/>
</dbReference>
<evidence type="ECO:0000313" key="4">
    <source>
        <dbReference type="EMBL" id="CAB4949005.1"/>
    </source>
</evidence>
<organism evidence="4">
    <name type="scientific">freshwater metagenome</name>
    <dbReference type="NCBI Taxonomy" id="449393"/>
    <lineage>
        <taxon>unclassified sequences</taxon>
        <taxon>metagenomes</taxon>
        <taxon>ecological metagenomes</taxon>
    </lineage>
</organism>
<evidence type="ECO:0000256" key="1">
    <source>
        <dbReference type="ARBA" id="ARBA00004173"/>
    </source>
</evidence>
<keyword evidence="2" id="KW-0809">Transit peptide</keyword>
<dbReference type="GO" id="GO:0005739">
    <property type="term" value="C:mitochondrion"/>
    <property type="evidence" value="ECO:0007669"/>
    <property type="project" value="UniProtKB-SubCell"/>
</dbReference>
<evidence type="ECO:0000256" key="3">
    <source>
        <dbReference type="ARBA" id="ARBA00023128"/>
    </source>
</evidence>
<name>A0A6J7K0G4_9ZZZZ</name>
<dbReference type="PANTHER" id="PTHR22602">
    <property type="entry name" value="TRANSFERASE CAF17, MITOCHONDRIAL-RELATED"/>
    <property type="match status" value="1"/>
</dbReference>
<dbReference type="NCBIfam" id="TIGR03317">
    <property type="entry name" value="ygfZ_signature"/>
    <property type="match status" value="1"/>
</dbReference>
<dbReference type="InterPro" id="IPR045179">
    <property type="entry name" value="YgfZ/GcvT"/>
</dbReference>
<proteinExistence type="predicted"/>
<reference evidence="4" key="1">
    <citation type="submission" date="2020-05" db="EMBL/GenBank/DDBJ databases">
        <authorList>
            <person name="Chiriac C."/>
            <person name="Salcher M."/>
            <person name="Ghai R."/>
            <person name="Kavagutti S V."/>
        </authorList>
    </citation>
    <scope>NUCLEOTIDE SEQUENCE</scope>
</reference>
<gene>
    <name evidence="4" type="ORF">UFOPK3837_00301</name>
</gene>
<protein>
    <submittedName>
        <fullName evidence="4">Unannotated protein</fullName>
    </submittedName>
</protein>
<accession>A0A6J7K0G4</accession>
<dbReference type="InterPro" id="IPR027266">
    <property type="entry name" value="TrmE/GcvT-like"/>
</dbReference>
<sequence length="313" mass="34420">MPNPLLEQRALAEGKALAPLTDRAVIAIEGNDRHTWLNSILSQELRSLGEGQSAEALQLDPHGHVEFVLHLVEDGERTWAIVESSTKEALLVWLDKMIFRSDVRVTDHPELKVFFGIDTDFGITWVDPWPNVVGGGVRYAQDAPVFNGREHILESAPEIELVPLDAAEALRVAARRPRQANEVDDRTLPHELDWLSTAVHLSKGCYRGQESVAKVHNLGHPPRRLTFLHLDGSNHLLPEEVDVTLDGKVVGRVTSVANHYEMGPIALAVLSRSVPVEATLMVGNVSAAQEVIVPPTAGKAASLPPRSELNQRR</sequence>